<keyword evidence="4" id="KW-0378">Hydrolase</keyword>
<keyword evidence="3" id="KW-0677">Repeat</keyword>
<dbReference type="Proteomes" id="UP000541610">
    <property type="component" value="Unassembled WGS sequence"/>
</dbReference>
<sequence>MGNSTSFDPVDVWETPQDAGGGNREWSLESDEQSTGVANGVDAASRDGDPGHQLRTVKTFAMPGESSGAGAELLASSDSTEVFVSLANDDEKRAVIEPPYDQVLYKIVFRHAGFSWAIFRLPSELWTLNMNMYVFHPAQSNDLPYLPWMQVLGLSSKSRDPTVDIVVDSRAGGWKPTLEGVKEGDEEEDAEDDSANSELNEFSLDIPRSAVAEDRMSFHSADGEITPDGRKRSGSASSGMNRIQRRQGSVMPDEGPRRQTELCRSIATWLTAAASNHKLRRSDAFSLFAEVSAVSFERDGQHKRIESYGYKRRGGRQYMRRYGCSTTMKRVTRLHWLKPYTKRWFVLRDDYLLYTASRTVNKPMDVVLFDSRFQVLSKNEDPSLHKYSLRIVNSYRSLTVKFQNRRQCLSWKSSLEQAYEECQWNTQYRFSAFAPPRDGCNARVLVDGREHMSQVMACIDLAQDEVFISGWWVTPDLPLTRPCTEGCLLVDVLKKKADEGVKIFVVVYQEISLALYNNSLHTKKVLEEASPNIHVVTHPIQFGARAVWYWSHHQKLVIVDHCIAFVGGIDLCLGRFDSYEHRLCDRSKDKSKRIFPGKDYTNPCIKDFVNVQDIFDTDSEASESEEESDHNSRGHPPDGDSSGYPSSREKGERHKSRPLLDRNSQPRMPWHDTSVQIVGPVVSDIARHFVQLWNHIKTDKHKQQDKVRSSNNFVAQ</sequence>
<dbReference type="EMBL" id="JABANP010000027">
    <property type="protein sequence ID" value="KAF4694837.1"/>
    <property type="molecule type" value="Genomic_DNA"/>
</dbReference>
<evidence type="ECO:0000256" key="7">
    <source>
        <dbReference type="SAM" id="MobiDB-lite"/>
    </source>
</evidence>
<feature type="region of interest" description="Disordered" evidence="7">
    <location>
        <begin position="1"/>
        <end position="51"/>
    </location>
</feature>
<feature type="compositionally biased region" description="Acidic residues" evidence="7">
    <location>
        <begin position="619"/>
        <end position="628"/>
    </location>
</feature>
<dbReference type="Gene3D" id="3.30.870.10">
    <property type="entry name" value="Endonuclease Chain A"/>
    <property type="match status" value="1"/>
</dbReference>
<feature type="region of interest" description="Disordered" evidence="7">
    <location>
        <begin position="176"/>
        <end position="199"/>
    </location>
</feature>
<dbReference type="GO" id="GO:0004630">
    <property type="term" value="F:phospholipase D activity"/>
    <property type="evidence" value="ECO:0007669"/>
    <property type="project" value="UniProtKB-EC"/>
</dbReference>
<feature type="region of interest" description="Disordered" evidence="7">
    <location>
        <begin position="218"/>
        <end position="258"/>
    </location>
</feature>
<evidence type="ECO:0000256" key="3">
    <source>
        <dbReference type="ARBA" id="ARBA00022737"/>
    </source>
</evidence>
<dbReference type="InterPro" id="IPR001736">
    <property type="entry name" value="PLipase_D/transphosphatidylase"/>
</dbReference>
<evidence type="ECO:0000256" key="6">
    <source>
        <dbReference type="ARBA" id="ARBA00023098"/>
    </source>
</evidence>
<comment type="catalytic activity">
    <reaction evidence="1">
        <text>a 1,2-diacyl-sn-glycero-3-phosphocholine + H2O = a 1,2-diacyl-sn-glycero-3-phosphate + choline + H(+)</text>
        <dbReference type="Rhea" id="RHEA:14445"/>
        <dbReference type="ChEBI" id="CHEBI:15354"/>
        <dbReference type="ChEBI" id="CHEBI:15377"/>
        <dbReference type="ChEBI" id="CHEBI:15378"/>
        <dbReference type="ChEBI" id="CHEBI:57643"/>
        <dbReference type="ChEBI" id="CHEBI:58608"/>
        <dbReference type="EC" id="3.1.4.4"/>
    </reaction>
</comment>
<feature type="domain" description="PH" evidence="8">
    <location>
        <begin position="318"/>
        <end position="420"/>
    </location>
</feature>
<dbReference type="AlphaFoldDB" id="A0A7J6PFX7"/>
<keyword evidence="6" id="KW-0443">Lipid metabolism</keyword>
<dbReference type="GO" id="GO:0009395">
    <property type="term" value="P:phospholipid catabolic process"/>
    <property type="evidence" value="ECO:0007669"/>
    <property type="project" value="TreeGrafter"/>
</dbReference>
<dbReference type="InterPro" id="IPR011993">
    <property type="entry name" value="PH-like_dom_sf"/>
</dbReference>
<feature type="compositionally biased region" description="Basic and acidic residues" evidence="7">
    <location>
        <begin position="629"/>
        <end position="638"/>
    </location>
</feature>
<evidence type="ECO:0000256" key="1">
    <source>
        <dbReference type="ARBA" id="ARBA00000798"/>
    </source>
</evidence>
<comment type="caution">
    <text evidence="10">The sequence shown here is derived from an EMBL/GenBank/DDBJ whole genome shotgun (WGS) entry which is preliminary data.</text>
</comment>
<dbReference type="SUPFAM" id="SSF56024">
    <property type="entry name" value="Phospholipase D/nuclease"/>
    <property type="match status" value="1"/>
</dbReference>
<gene>
    <name evidence="10" type="primary">PLD1</name>
    <name evidence="10" type="ORF">FOZ60_006690</name>
</gene>
<feature type="compositionally biased region" description="Acidic residues" evidence="7">
    <location>
        <begin position="184"/>
        <end position="195"/>
    </location>
</feature>
<feature type="domain" description="PLD phosphodiesterase" evidence="9">
    <location>
        <begin position="548"/>
        <end position="575"/>
    </location>
</feature>
<protein>
    <recommendedName>
        <fullName evidence="2">phospholipase D</fullName>
        <ecNumber evidence="2">3.1.4.4</ecNumber>
    </recommendedName>
</protein>
<dbReference type="InterPro" id="IPR015679">
    <property type="entry name" value="PLipase_D_fam"/>
</dbReference>
<name>A0A7J6PFX7_PEROL</name>
<evidence type="ECO:0000256" key="4">
    <source>
        <dbReference type="ARBA" id="ARBA00022801"/>
    </source>
</evidence>
<evidence type="ECO:0000259" key="9">
    <source>
        <dbReference type="PROSITE" id="PS50035"/>
    </source>
</evidence>
<dbReference type="PROSITE" id="PS50003">
    <property type="entry name" value="PH_DOMAIN"/>
    <property type="match status" value="1"/>
</dbReference>
<evidence type="ECO:0000313" key="10">
    <source>
        <dbReference type="EMBL" id="KAF4694837.1"/>
    </source>
</evidence>
<dbReference type="EC" id="3.1.4.4" evidence="2"/>
<evidence type="ECO:0000256" key="5">
    <source>
        <dbReference type="ARBA" id="ARBA00022963"/>
    </source>
</evidence>
<dbReference type="OrthoDB" id="419078at2759"/>
<dbReference type="PANTHER" id="PTHR18896:SF76">
    <property type="entry name" value="PHOSPHOLIPASE"/>
    <property type="match status" value="1"/>
</dbReference>
<dbReference type="Pfam" id="PF00614">
    <property type="entry name" value="PLDc"/>
    <property type="match status" value="1"/>
</dbReference>
<dbReference type="PROSITE" id="PS50035">
    <property type="entry name" value="PLD"/>
    <property type="match status" value="1"/>
</dbReference>
<dbReference type="SUPFAM" id="SSF50729">
    <property type="entry name" value="PH domain-like"/>
    <property type="match status" value="1"/>
</dbReference>
<dbReference type="Gene3D" id="2.30.29.30">
    <property type="entry name" value="Pleckstrin-homology domain (PH domain)/Phosphotyrosine-binding domain (PTB)"/>
    <property type="match status" value="1"/>
</dbReference>
<accession>A0A7J6PFX7</accession>
<keyword evidence="5" id="KW-0442">Lipid degradation</keyword>
<dbReference type="SMART" id="SM00233">
    <property type="entry name" value="PH"/>
    <property type="match status" value="1"/>
</dbReference>
<proteinExistence type="predicted"/>
<feature type="region of interest" description="Disordered" evidence="7">
    <location>
        <begin position="619"/>
        <end position="672"/>
    </location>
</feature>
<organism evidence="10 11">
    <name type="scientific">Perkinsus olseni</name>
    <name type="common">Perkinsus atlanticus</name>
    <dbReference type="NCBI Taxonomy" id="32597"/>
    <lineage>
        <taxon>Eukaryota</taxon>
        <taxon>Sar</taxon>
        <taxon>Alveolata</taxon>
        <taxon>Perkinsozoa</taxon>
        <taxon>Perkinsea</taxon>
        <taxon>Perkinsida</taxon>
        <taxon>Perkinsidae</taxon>
        <taxon>Perkinsus</taxon>
    </lineage>
</organism>
<evidence type="ECO:0000259" key="8">
    <source>
        <dbReference type="PROSITE" id="PS50003"/>
    </source>
</evidence>
<evidence type="ECO:0000256" key="2">
    <source>
        <dbReference type="ARBA" id="ARBA00012027"/>
    </source>
</evidence>
<reference evidence="10 11" key="1">
    <citation type="submission" date="2020-04" db="EMBL/GenBank/DDBJ databases">
        <title>Perkinsus olseni comparative genomics.</title>
        <authorList>
            <person name="Bogema D.R."/>
        </authorList>
    </citation>
    <scope>NUCLEOTIDE SEQUENCE [LARGE SCALE GENOMIC DNA]</scope>
    <source>
        <strain evidence="10">00978-12</strain>
    </source>
</reference>
<evidence type="ECO:0000313" key="11">
    <source>
        <dbReference type="Proteomes" id="UP000541610"/>
    </source>
</evidence>
<dbReference type="PANTHER" id="PTHR18896">
    <property type="entry name" value="PHOSPHOLIPASE D"/>
    <property type="match status" value="1"/>
</dbReference>
<dbReference type="InterPro" id="IPR001849">
    <property type="entry name" value="PH_domain"/>
</dbReference>